<dbReference type="InterPro" id="IPR011990">
    <property type="entry name" value="TPR-like_helical_dom_sf"/>
</dbReference>
<sequence>MSTDLSASFDEQYVNINTKLKKRFMRKPNVSEATNEFIGLAIQCEHSEQPSFAGQTYIGAAKCEALAGNHLGEAEQYLAAARQFIKAEAKLLALKFHSPDRENLEAAIGCYLQALSKYPDKSPIRTSILMELANNLVSLNHKLEAVTYYEEALEIVNDSTMKLMYMRNLLNLLIDCGKYDNALQLANTIFDSNKHIPDGILTEIQVSRVLLTLLVKPDEGDKIDSLKQLFDDLMNDTESEAIPFNIDLKLKLQSIIICSTVGDLQSLISVAPDTKPYLTSHQADLLHALYTEQKDYNFVHS</sequence>
<proteinExistence type="predicted"/>
<dbReference type="GO" id="GO:0099518">
    <property type="term" value="P:vesicle cytoskeletal trafficking"/>
    <property type="evidence" value="ECO:0007669"/>
    <property type="project" value="TreeGrafter"/>
</dbReference>
<dbReference type="AlphaFoldDB" id="A0A194QBX8"/>
<accession>A0A194QBX8</accession>
<organism evidence="1 2">
    <name type="scientific">Papilio xuthus</name>
    <name type="common">Asian swallowtail butterfly</name>
    <dbReference type="NCBI Taxonomy" id="66420"/>
    <lineage>
        <taxon>Eukaryota</taxon>
        <taxon>Metazoa</taxon>
        <taxon>Ecdysozoa</taxon>
        <taxon>Arthropoda</taxon>
        <taxon>Hexapoda</taxon>
        <taxon>Insecta</taxon>
        <taxon>Pterygota</taxon>
        <taxon>Neoptera</taxon>
        <taxon>Endopterygota</taxon>
        <taxon>Lepidoptera</taxon>
        <taxon>Glossata</taxon>
        <taxon>Ditrysia</taxon>
        <taxon>Papilionoidea</taxon>
        <taxon>Papilionidae</taxon>
        <taxon>Papilioninae</taxon>
        <taxon>Papilio</taxon>
    </lineage>
</organism>
<dbReference type="InterPro" id="IPR039494">
    <property type="entry name" value="F8A"/>
</dbReference>
<gene>
    <name evidence="1" type="ORF">RR46_09698</name>
</gene>
<dbReference type="GO" id="GO:0005769">
    <property type="term" value="C:early endosome"/>
    <property type="evidence" value="ECO:0007669"/>
    <property type="project" value="TreeGrafter"/>
</dbReference>
<keyword evidence="2" id="KW-1185">Reference proteome</keyword>
<dbReference type="STRING" id="66420.A0A194QBX8"/>
<evidence type="ECO:0000313" key="1">
    <source>
        <dbReference type="EMBL" id="KPJ02495.1"/>
    </source>
</evidence>
<dbReference type="PANTHER" id="PTHR16797:SF4">
    <property type="entry name" value="40-KDA HUNTINGTIN-ASSOCIATED PROTEIN"/>
    <property type="match status" value="1"/>
</dbReference>
<dbReference type="Gene3D" id="1.25.40.10">
    <property type="entry name" value="Tetratricopeptide repeat domain"/>
    <property type="match status" value="1"/>
</dbReference>
<protein>
    <submittedName>
        <fullName evidence="1">Factor VIII intron 22 protein</fullName>
    </submittedName>
</protein>
<dbReference type="SUPFAM" id="SSF48452">
    <property type="entry name" value="TPR-like"/>
    <property type="match status" value="1"/>
</dbReference>
<reference evidence="1 2" key="1">
    <citation type="journal article" date="2015" name="Nat. Commun.">
        <title>Outbred genome sequencing and CRISPR/Cas9 gene editing in butterflies.</title>
        <authorList>
            <person name="Li X."/>
            <person name="Fan D."/>
            <person name="Zhang W."/>
            <person name="Liu G."/>
            <person name="Zhang L."/>
            <person name="Zhao L."/>
            <person name="Fang X."/>
            <person name="Chen L."/>
            <person name="Dong Y."/>
            <person name="Chen Y."/>
            <person name="Ding Y."/>
            <person name="Zhao R."/>
            <person name="Feng M."/>
            <person name="Zhu Y."/>
            <person name="Feng Y."/>
            <person name="Jiang X."/>
            <person name="Zhu D."/>
            <person name="Xiang H."/>
            <person name="Feng X."/>
            <person name="Li S."/>
            <person name="Wang J."/>
            <person name="Zhang G."/>
            <person name="Kronforst M.R."/>
            <person name="Wang W."/>
        </authorList>
    </citation>
    <scope>NUCLEOTIDE SEQUENCE [LARGE SCALE GENOMIC DNA]</scope>
    <source>
        <strain evidence="1">Ya'a_city_454_Px</strain>
        <tissue evidence="1">Whole body</tissue>
    </source>
</reference>
<dbReference type="Proteomes" id="UP000053268">
    <property type="component" value="Unassembled WGS sequence"/>
</dbReference>
<evidence type="ECO:0000313" key="2">
    <source>
        <dbReference type="Proteomes" id="UP000053268"/>
    </source>
</evidence>
<dbReference type="PANTHER" id="PTHR16797">
    <property type="entry name" value="FACTOR VIII-ASSOCIATED GENE 1"/>
    <property type="match status" value="1"/>
</dbReference>
<dbReference type="EMBL" id="KQ459232">
    <property type="protein sequence ID" value="KPJ02495.1"/>
    <property type="molecule type" value="Genomic_DNA"/>
</dbReference>
<name>A0A194QBX8_PAPXU</name>